<evidence type="ECO:0000256" key="2">
    <source>
        <dbReference type="SAM" id="MobiDB-lite"/>
    </source>
</evidence>
<name>A0A410WSJ7_9BACL</name>
<keyword evidence="8" id="KW-1185">Reference proteome</keyword>
<dbReference type="Proteomes" id="UP001527202">
    <property type="component" value="Unassembled WGS sequence"/>
</dbReference>
<dbReference type="Pfam" id="PF16861">
    <property type="entry name" value="Carbam_trans_C"/>
    <property type="match status" value="1"/>
</dbReference>
<reference evidence="5 8" key="2">
    <citation type="submission" date="2022-05" db="EMBL/GenBank/DDBJ databases">
        <title>Genome Sequencing of Bee-Associated Microbes.</title>
        <authorList>
            <person name="Dunlap C."/>
        </authorList>
    </citation>
    <scope>NUCLEOTIDE SEQUENCE [LARGE SCALE GENOMIC DNA]</scope>
    <source>
        <strain evidence="5 8">NRRL B-23120</strain>
    </source>
</reference>
<proteinExistence type="inferred from homology"/>
<dbReference type="SUPFAM" id="SSF53067">
    <property type="entry name" value="Actin-like ATPase domain"/>
    <property type="match status" value="1"/>
</dbReference>
<dbReference type="InterPro" id="IPR051338">
    <property type="entry name" value="NodU/CmcH_Carbamoyltrnsfr"/>
</dbReference>
<dbReference type="Gene3D" id="3.90.870.20">
    <property type="entry name" value="Carbamoyltransferase, C-terminal domain"/>
    <property type="match status" value="1"/>
</dbReference>
<reference evidence="6 7" key="1">
    <citation type="submission" date="2018-01" db="EMBL/GenBank/DDBJ databases">
        <title>The whole genome sequencing and assembly of Paenibacillus chitinolyticus KCCM 41400 strain.</title>
        <authorList>
            <person name="Kim J.-Y."/>
            <person name="Park M.-K."/>
            <person name="Lee Y.-J."/>
            <person name="Yi H."/>
            <person name="Bahn Y.-S."/>
            <person name="Kim J.F."/>
            <person name="Lee D.-W."/>
        </authorList>
    </citation>
    <scope>NUCLEOTIDE SEQUENCE [LARGE SCALE GENOMIC DNA]</scope>
    <source>
        <strain evidence="6 7">KCCM 41400</strain>
    </source>
</reference>
<dbReference type="Gene3D" id="3.30.420.40">
    <property type="match status" value="2"/>
</dbReference>
<dbReference type="InterPro" id="IPR031730">
    <property type="entry name" value="Carbam_trans_C"/>
</dbReference>
<evidence type="ECO:0000256" key="1">
    <source>
        <dbReference type="ARBA" id="ARBA00006129"/>
    </source>
</evidence>
<dbReference type="InterPro" id="IPR043129">
    <property type="entry name" value="ATPase_NBD"/>
</dbReference>
<dbReference type="EMBL" id="JAMDMJ010000008">
    <property type="protein sequence ID" value="MCY9595557.1"/>
    <property type="molecule type" value="Genomic_DNA"/>
</dbReference>
<dbReference type="EMBL" id="CP026520">
    <property type="protein sequence ID" value="QAV17322.1"/>
    <property type="molecule type" value="Genomic_DNA"/>
</dbReference>
<dbReference type="Pfam" id="PF02543">
    <property type="entry name" value="Carbam_trans_N"/>
    <property type="match status" value="1"/>
</dbReference>
<gene>
    <name evidence="5" type="ORF">M5X16_07225</name>
    <name evidence="6" type="ORF">PC41400_06450</name>
</gene>
<dbReference type="PANTHER" id="PTHR34847:SF1">
    <property type="entry name" value="NODULATION PROTEIN U"/>
    <property type="match status" value="1"/>
</dbReference>
<keyword evidence="6" id="KW-0808">Transferase</keyword>
<dbReference type="OrthoDB" id="2542967at2"/>
<evidence type="ECO:0000259" key="4">
    <source>
        <dbReference type="Pfam" id="PF16861"/>
    </source>
</evidence>
<organism evidence="6 7">
    <name type="scientific">Paenibacillus chitinolyticus</name>
    <dbReference type="NCBI Taxonomy" id="79263"/>
    <lineage>
        <taxon>Bacteria</taxon>
        <taxon>Bacillati</taxon>
        <taxon>Bacillota</taxon>
        <taxon>Bacilli</taxon>
        <taxon>Bacillales</taxon>
        <taxon>Paenibacillaceae</taxon>
        <taxon>Paenibacillus</taxon>
    </lineage>
</organism>
<dbReference type="CDD" id="cd24098">
    <property type="entry name" value="ASKHA_NBD_TobZ_N"/>
    <property type="match status" value="1"/>
</dbReference>
<dbReference type="PANTHER" id="PTHR34847">
    <property type="entry name" value="NODULATION PROTEIN U"/>
    <property type="match status" value="1"/>
</dbReference>
<comment type="similarity">
    <text evidence="1">Belongs to the NodU/CmcH family.</text>
</comment>
<dbReference type="GO" id="GO:0016740">
    <property type="term" value="F:transferase activity"/>
    <property type="evidence" value="ECO:0007669"/>
    <property type="project" value="UniProtKB-KW"/>
</dbReference>
<feature type="domain" description="Carbamoyltransferase C-terminal" evidence="4">
    <location>
        <begin position="366"/>
        <end position="588"/>
    </location>
</feature>
<dbReference type="KEGG" id="pchi:PC41400_06450"/>
<sequence length="596" mass="64395">MLILGLGGSIHDFSACLLHEGKIVCAIEEERLSRSKQAFVDASTFRCKAARYCLDYAGVTEKDVDLIIGADNIESRYYARYVPGIRLMNHHLAHAASAFYPSPFTEAAVLVADGRGSYLDRENKIVETVTYYAAGGAEIREIRKVAGRESDDFRNVSNSAGLFYLAVTEEIGFGPMYDEKTLAVSAYGTDRLVEPFRAFYSLDDEGGFSQTLGQMNELRSLIRAELGRSESGGELFRTKADAAYAVQVHLERILIHACRYLHKRTGSDNLCLAGSVFLNHAAVNRLLRETPFKRLYLPPAPGDAGAAVGSALYGHYVLGGHHREALLPATPYLGKPYPAEAMEEAARKAGDFLEEVKTEDINGQAARLLSEGNLVAVFRGGAEFGPKALGNRSILADAGFPGNISRLNSAKKREAFRPFGYIVLEEDAGKAIPPQGERRFQAHAAEAYASGRLDDAESVGASPADRTDPAGPVNPASLADLADPATPVTPANRTDPVGPVNPRDPATPVNPRGLTTEGAAQMHAISPGLNAEMAALLESYKRITGCPLLLNTSFNLDGEPMVETPAEAVRCFLKAELDVLLMGNKLYRRKKTEGEA</sequence>
<dbReference type="InterPro" id="IPR038152">
    <property type="entry name" value="Carbam_trans_C_sf"/>
</dbReference>
<feature type="domain" description="Carbamoyltransferase" evidence="3">
    <location>
        <begin position="81"/>
        <end position="312"/>
    </location>
</feature>
<dbReference type="RefSeq" id="WP_042229620.1">
    <property type="nucleotide sequence ID" value="NZ_CP026520.1"/>
</dbReference>
<evidence type="ECO:0000313" key="5">
    <source>
        <dbReference type="EMBL" id="MCY9595557.1"/>
    </source>
</evidence>
<dbReference type="AlphaFoldDB" id="A0A410WSJ7"/>
<evidence type="ECO:0000313" key="6">
    <source>
        <dbReference type="EMBL" id="QAV17322.1"/>
    </source>
</evidence>
<dbReference type="InterPro" id="IPR003696">
    <property type="entry name" value="Carbtransf_dom"/>
</dbReference>
<protein>
    <submittedName>
        <fullName evidence="6">Carbamoyltransferase</fullName>
    </submittedName>
</protein>
<dbReference type="Proteomes" id="UP000288943">
    <property type="component" value="Chromosome"/>
</dbReference>
<dbReference type="GeneID" id="95374458"/>
<accession>A0A410WSJ7</accession>
<evidence type="ECO:0000259" key="3">
    <source>
        <dbReference type="Pfam" id="PF02543"/>
    </source>
</evidence>
<feature type="region of interest" description="Disordered" evidence="2">
    <location>
        <begin position="454"/>
        <end position="512"/>
    </location>
</feature>
<evidence type="ECO:0000313" key="8">
    <source>
        <dbReference type="Proteomes" id="UP001527202"/>
    </source>
</evidence>
<evidence type="ECO:0000313" key="7">
    <source>
        <dbReference type="Proteomes" id="UP000288943"/>
    </source>
</evidence>